<dbReference type="InterPro" id="IPR018060">
    <property type="entry name" value="HTH_AraC"/>
</dbReference>
<evidence type="ECO:0000256" key="3">
    <source>
        <dbReference type="ARBA" id="ARBA00023015"/>
    </source>
</evidence>
<dbReference type="KEGG" id="paun:MJA45_25025"/>
<dbReference type="GO" id="GO:0006281">
    <property type="term" value="P:DNA repair"/>
    <property type="evidence" value="ECO:0007669"/>
    <property type="project" value="InterPro"/>
</dbReference>
<keyword evidence="9" id="KW-1185">Reference proteome</keyword>
<dbReference type="Pfam" id="PF12833">
    <property type="entry name" value="HTH_18"/>
    <property type="match status" value="1"/>
</dbReference>
<dbReference type="GO" id="GO:0043565">
    <property type="term" value="F:sequence-specific DNA binding"/>
    <property type="evidence" value="ECO:0007669"/>
    <property type="project" value="InterPro"/>
</dbReference>
<keyword evidence="3" id="KW-0805">Transcription regulation</keyword>
<dbReference type="GO" id="GO:0003700">
    <property type="term" value="F:DNA-binding transcription factor activity"/>
    <property type="evidence" value="ECO:0007669"/>
    <property type="project" value="InterPro"/>
</dbReference>
<dbReference type="Proteomes" id="UP001305702">
    <property type="component" value="Chromosome"/>
</dbReference>
<sequence length="188" mass="21126">MDAELFNRVYETVARKESTFDGIYYTGVRTTGIVCRPSCRAKTPKPENVTFFPSVKAAVREGFRPCKRCRPETPGSHGPDAALAAEVDRLLTERLGRPLTLPILADELAVSPYHLQRVYKRVTGRSPAEQLQRVRLQEAKRLLGEGKLSMAEIGSAIGFRSASHMAQWFRRETGRTPTEYREGSLDSR</sequence>
<dbReference type="SMART" id="SM00342">
    <property type="entry name" value="HTH_ARAC"/>
    <property type="match status" value="1"/>
</dbReference>
<accession>A0AA96LCK5</accession>
<evidence type="ECO:0000313" key="9">
    <source>
        <dbReference type="Proteomes" id="UP001305702"/>
    </source>
</evidence>
<dbReference type="SUPFAM" id="SSF46689">
    <property type="entry name" value="Homeodomain-like"/>
    <property type="match status" value="2"/>
</dbReference>
<dbReference type="InterPro" id="IPR009057">
    <property type="entry name" value="Homeodomain-like_sf"/>
</dbReference>
<keyword evidence="4" id="KW-0238">DNA-binding</keyword>
<evidence type="ECO:0000259" key="7">
    <source>
        <dbReference type="PROSITE" id="PS01124"/>
    </source>
</evidence>
<dbReference type="AlphaFoldDB" id="A0AA96LCK5"/>
<dbReference type="InterPro" id="IPR004026">
    <property type="entry name" value="Ada_DNA_repair_Zn-bd"/>
</dbReference>
<dbReference type="InterPro" id="IPR016220">
    <property type="entry name" value="Me-P-triester_DNA_alkyl-Trfase"/>
</dbReference>
<evidence type="ECO:0000256" key="2">
    <source>
        <dbReference type="ARBA" id="ARBA00022603"/>
    </source>
</evidence>
<dbReference type="GO" id="GO:0008168">
    <property type="term" value="F:methyltransferase activity"/>
    <property type="evidence" value="ECO:0007669"/>
    <property type="project" value="UniProtKB-KW"/>
</dbReference>
<dbReference type="InterPro" id="IPR050204">
    <property type="entry name" value="AraC_XylS_family_regulators"/>
</dbReference>
<evidence type="ECO:0000313" key="8">
    <source>
        <dbReference type="EMBL" id="WNQ10845.1"/>
    </source>
</evidence>
<dbReference type="EMBL" id="CP130318">
    <property type="protein sequence ID" value="WNQ10845.1"/>
    <property type="molecule type" value="Genomic_DNA"/>
</dbReference>
<dbReference type="PROSITE" id="PS01124">
    <property type="entry name" value="HTH_ARAC_FAMILY_2"/>
    <property type="match status" value="1"/>
</dbReference>
<dbReference type="PIRSF" id="PIRSF000408">
    <property type="entry name" value="Alkyltransferas_AdaA"/>
    <property type="match status" value="1"/>
</dbReference>
<dbReference type="InterPro" id="IPR035451">
    <property type="entry name" value="Ada-like_dom_sf"/>
</dbReference>
<dbReference type="Gene3D" id="1.10.10.60">
    <property type="entry name" value="Homeodomain-like"/>
    <property type="match status" value="2"/>
</dbReference>
<feature type="domain" description="HTH araC/xylS-type" evidence="7">
    <location>
        <begin position="85"/>
        <end position="183"/>
    </location>
</feature>
<comment type="cofactor">
    <cofactor evidence="1">
        <name>Zn(2+)</name>
        <dbReference type="ChEBI" id="CHEBI:29105"/>
    </cofactor>
</comment>
<dbReference type="RefSeq" id="WP_315604619.1">
    <property type="nucleotide sequence ID" value="NZ_CP130318.1"/>
</dbReference>
<keyword evidence="6" id="KW-0804">Transcription</keyword>
<dbReference type="GO" id="GO:0008270">
    <property type="term" value="F:zinc ion binding"/>
    <property type="evidence" value="ECO:0007669"/>
    <property type="project" value="InterPro"/>
</dbReference>
<protein>
    <submittedName>
        <fullName evidence="8">Ada metal-binding domain-containing protein</fullName>
    </submittedName>
</protein>
<dbReference type="Gene3D" id="3.40.10.10">
    <property type="entry name" value="DNA Methylphosphotriester Repair Domain"/>
    <property type="match status" value="1"/>
</dbReference>
<proteinExistence type="predicted"/>
<reference evidence="8 9" key="1">
    <citation type="submission" date="2022-02" db="EMBL/GenBank/DDBJ databases">
        <title>Paenibacillus sp. MBLB1776 Whole Genome Shotgun Sequencing.</title>
        <authorList>
            <person name="Hwang C.Y."/>
            <person name="Cho E.-S."/>
            <person name="Seo M.-J."/>
        </authorList>
    </citation>
    <scope>NUCLEOTIDE SEQUENCE [LARGE SCALE GENOMIC DNA]</scope>
    <source>
        <strain evidence="8 9">MBLB1776</strain>
    </source>
</reference>
<evidence type="ECO:0000256" key="5">
    <source>
        <dbReference type="ARBA" id="ARBA00023159"/>
    </source>
</evidence>
<dbReference type="GO" id="GO:0032259">
    <property type="term" value="P:methylation"/>
    <property type="evidence" value="ECO:0007669"/>
    <property type="project" value="UniProtKB-KW"/>
</dbReference>
<evidence type="ECO:0000256" key="1">
    <source>
        <dbReference type="ARBA" id="ARBA00001947"/>
    </source>
</evidence>
<organism evidence="8 9">
    <name type="scientific">Paenibacillus aurantius</name>
    <dbReference type="NCBI Taxonomy" id="2918900"/>
    <lineage>
        <taxon>Bacteria</taxon>
        <taxon>Bacillati</taxon>
        <taxon>Bacillota</taxon>
        <taxon>Bacilli</taxon>
        <taxon>Bacillales</taxon>
        <taxon>Paenibacillaceae</taxon>
        <taxon>Paenibacillus</taxon>
    </lineage>
</organism>
<evidence type="ECO:0000256" key="6">
    <source>
        <dbReference type="ARBA" id="ARBA00023163"/>
    </source>
</evidence>
<evidence type="ECO:0000256" key="4">
    <source>
        <dbReference type="ARBA" id="ARBA00023125"/>
    </source>
</evidence>
<dbReference type="SUPFAM" id="SSF57884">
    <property type="entry name" value="Ada DNA repair protein, N-terminal domain (N-Ada 10)"/>
    <property type="match status" value="1"/>
</dbReference>
<name>A0AA96LCK5_9BACL</name>
<keyword evidence="2" id="KW-0489">Methyltransferase</keyword>
<gene>
    <name evidence="8" type="ORF">MJA45_25025</name>
</gene>
<dbReference type="PANTHER" id="PTHR46796">
    <property type="entry name" value="HTH-TYPE TRANSCRIPTIONAL ACTIVATOR RHAS-RELATED"/>
    <property type="match status" value="1"/>
</dbReference>
<dbReference type="Pfam" id="PF02805">
    <property type="entry name" value="Ada_Zn_binding"/>
    <property type="match status" value="1"/>
</dbReference>
<keyword evidence="2" id="KW-0808">Transferase</keyword>
<keyword evidence="5" id="KW-0010">Activator</keyword>